<dbReference type="GeneID" id="36377100"/>
<evidence type="ECO:0000256" key="3">
    <source>
        <dbReference type="PROSITE-ProRule" id="PRU00176"/>
    </source>
</evidence>
<evidence type="ECO:0000313" key="7">
    <source>
        <dbReference type="WBParaSite" id="SRAE_1000298800.1"/>
    </source>
</evidence>
<gene>
    <name evidence="5 7 8" type="ORF">SRAE_1000298800</name>
</gene>
<feature type="domain" description="RRM" evidence="4">
    <location>
        <begin position="14"/>
        <end position="96"/>
    </location>
</feature>
<dbReference type="OrthoDB" id="266020at2759"/>
<dbReference type="PROSITE" id="PS50102">
    <property type="entry name" value="RRM"/>
    <property type="match status" value="1"/>
</dbReference>
<dbReference type="Proteomes" id="UP000035682">
    <property type="component" value="Unplaced"/>
</dbReference>
<dbReference type="RefSeq" id="XP_024503936.1">
    <property type="nucleotide sequence ID" value="XM_024650127.1"/>
</dbReference>
<dbReference type="WormBase" id="SRAE_1000298800">
    <property type="protein sequence ID" value="SRP09016"/>
    <property type="gene ID" value="WBGene00259605"/>
</dbReference>
<sequence length="197" mass="22741">MYYEDLFKPGTEPVKLIITNLNDSISDKIFYEYFSRWGQIGSFKVMRDIKTNLCRGFGYITYTTNTSAIKCFHDNPHSIGSNKVNVSTFRIGKTNIDEVIDKMDSTCIMLSYPLSYRKLKEEKVKEYFSKYPSFKCIVEGGYGCSFVYFNDPKDVNFIICQGKLTIDGCSVIIKKAIKKEALLREQHKEDCKITKIV</sequence>
<accession>A0A090LB69</accession>
<organism evidence="5">
    <name type="scientific">Strongyloides ratti</name>
    <name type="common">Parasitic roundworm</name>
    <dbReference type="NCBI Taxonomy" id="34506"/>
    <lineage>
        <taxon>Eukaryota</taxon>
        <taxon>Metazoa</taxon>
        <taxon>Ecdysozoa</taxon>
        <taxon>Nematoda</taxon>
        <taxon>Chromadorea</taxon>
        <taxon>Rhabditida</taxon>
        <taxon>Tylenchina</taxon>
        <taxon>Panagrolaimomorpha</taxon>
        <taxon>Strongyloidoidea</taxon>
        <taxon>Strongyloididae</taxon>
        <taxon>Strongyloides</taxon>
    </lineage>
</organism>
<keyword evidence="6" id="KW-1185">Reference proteome</keyword>
<reference evidence="7" key="2">
    <citation type="submission" date="2020-12" db="UniProtKB">
        <authorList>
            <consortium name="WormBaseParasite"/>
        </authorList>
    </citation>
    <scope>IDENTIFICATION</scope>
</reference>
<keyword evidence="3" id="KW-0694">RNA-binding</keyword>
<evidence type="ECO:0000313" key="8">
    <source>
        <dbReference type="WormBase" id="SRAE_1000298800"/>
    </source>
</evidence>
<dbReference type="GO" id="GO:0005654">
    <property type="term" value="C:nucleoplasm"/>
    <property type="evidence" value="ECO:0007669"/>
    <property type="project" value="TreeGrafter"/>
</dbReference>
<dbReference type="STRING" id="34506.A0A090LB69"/>
<protein>
    <submittedName>
        <fullName evidence="5 7">RNA recognition motif domain and Nucleotide-binding, alpha-beta plait domain-containing protein</fullName>
    </submittedName>
</protein>
<dbReference type="EMBL" id="LN609528">
    <property type="protein sequence ID" value="CEF64735.1"/>
    <property type="molecule type" value="Genomic_DNA"/>
</dbReference>
<comment type="subcellular location">
    <subcellularLocation>
        <location evidence="1">Nucleus</location>
    </subcellularLocation>
</comment>
<keyword evidence="2" id="KW-0539">Nucleus</keyword>
<dbReference type="GO" id="GO:0003723">
    <property type="term" value="F:RNA binding"/>
    <property type="evidence" value="ECO:0007669"/>
    <property type="project" value="UniProtKB-UniRule"/>
</dbReference>
<evidence type="ECO:0000256" key="2">
    <source>
        <dbReference type="ARBA" id="ARBA00023242"/>
    </source>
</evidence>
<dbReference type="SMART" id="SM00360">
    <property type="entry name" value="RRM"/>
    <property type="match status" value="1"/>
</dbReference>
<dbReference type="InterPro" id="IPR035979">
    <property type="entry name" value="RBD_domain_sf"/>
</dbReference>
<name>A0A090LB69_STRRB</name>
<evidence type="ECO:0000313" key="6">
    <source>
        <dbReference type="Proteomes" id="UP000035682"/>
    </source>
</evidence>
<dbReference type="Gene3D" id="3.30.70.330">
    <property type="match status" value="1"/>
</dbReference>
<dbReference type="CTD" id="36377100"/>
<dbReference type="GO" id="GO:0010468">
    <property type="term" value="P:regulation of gene expression"/>
    <property type="evidence" value="ECO:0007669"/>
    <property type="project" value="TreeGrafter"/>
</dbReference>
<dbReference type="InterPro" id="IPR000504">
    <property type="entry name" value="RRM_dom"/>
</dbReference>
<dbReference type="WBParaSite" id="SRAE_1000298800.1">
    <property type="protein sequence ID" value="SRAE_1000298800.1"/>
    <property type="gene ID" value="WBGene00259605"/>
</dbReference>
<dbReference type="OMA" id="NTSAIKC"/>
<evidence type="ECO:0000256" key="1">
    <source>
        <dbReference type="ARBA" id="ARBA00004123"/>
    </source>
</evidence>
<dbReference type="PANTHER" id="PTHR48033:SF10">
    <property type="entry name" value="RNA-BINDING PROTEIN SQUID"/>
    <property type="match status" value="1"/>
</dbReference>
<proteinExistence type="predicted"/>
<reference evidence="5 6" key="1">
    <citation type="submission" date="2014-09" db="EMBL/GenBank/DDBJ databases">
        <authorList>
            <person name="Martin A.A."/>
        </authorList>
    </citation>
    <scope>NUCLEOTIDE SEQUENCE</scope>
    <source>
        <strain evidence="6">ED321</strain>
        <strain evidence="5">ED321 Heterogonic</strain>
    </source>
</reference>
<dbReference type="SUPFAM" id="SSF54928">
    <property type="entry name" value="RNA-binding domain, RBD"/>
    <property type="match status" value="2"/>
</dbReference>
<dbReference type="PANTHER" id="PTHR48033">
    <property type="entry name" value="RNA-BINDING (RRM/RBD/RNP MOTIFS) FAMILY PROTEIN"/>
    <property type="match status" value="1"/>
</dbReference>
<dbReference type="InterPro" id="IPR012677">
    <property type="entry name" value="Nucleotide-bd_a/b_plait_sf"/>
</dbReference>
<dbReference type="Pfam" id="PF00076">
    <property type="entry name" value="RRM_1"/>
    <property type="match status" value="1"/>
</dbReference>
<dbReference type="AlphaFoldDB" id="A0A090LB69"/>
<evidence type="ECO:0000313" key="5">
    <source>
        <dbReference type="EMBL" id="CEF64735.1"/>
    </source>
</evidence>
<dbReference type="GO" id="GO:0000785">
    <property type="term" value="C:chromatin"/>
    <property type="evidence" value="ECO:0007669"/>
    <property type="project" value="TreeGrafter"/>
</dbReference>
<evidence type="ECO:0000259" key="4">
    <source>
        <dbReference type="PROSITE" id="PS50102"/>
    </source>
</evidence>